<sequence>MNLYFKKKVAFQIIVTFFILLLCIFMYAYLFFKDMAVWKTPFFEITPVFFDTIVYSIWHYFSKIHLALLASFIFLTTIDKWKYALIVFIFIGYYQVYGAFNVVGYGVILSEILPFVVFPLHLILLFYIDKKMKKYRIAAANITQINILKELLSLQDYKAKNETIESKINKEDITFKTIFSLDRRLKELQTLSHDITTRYTIYMATANTKNVFLFFLVLLLPLLTFSYKWVPVTLNEVSLINLKLKIPEGDFQTYVWLISFKLTIFVLLFIWFITSKQLWRYAVLIHLSVVAIQLYQVIIGSETIFDEVEIFKAIPVIFPLLVLIFFLVKWINYKTRAEYLNEVVNEKMNAILELIEKSQLGGTKLILQFQDLKSEKESMKEEDYFERLNELKKAIESQGVIL</sequence>
<name>A0A1G7G549_9FLAO</name>
<feature type="transmembrane region" description="Helical" evidence="1">
    <location>
        <begin position="83"/>
        <end position="100"/>
    </location>
</feature>
<dbReference type="eggNOG" id="ENOG50312MW">
    <property type="taxonomic scope" value="Bacteria"/>
</dbReference>
<evidence type="ECO:0000313" key="3">
    <source>
        <dbReference type="Proteomes" id="UP000182114"/>
    </source>
</evidence>
<feature type="transmembrane region" description="Helical" evidence="1">
    <location>
        <begin position="52"/>
        <end position="76"/>
    </location>
</feature>
<feature type="transmembrane region" description="Helical" evidence="1">
    <location>
        <begin position="211"/>
        <end position="230"/>
    </location>
</feature>
<keyword evidence="1" id="KW-1133">Transmembrane helix</keyword>
<dbReference type="EMBL" id="FNBD01000004">
    <property type="protein sequence ID" value="SDE83230.1"/>
    <property type="molecule type" value="Genomic_DNA"/>
</dbReference>
<keyword evidence="3" id="KW-1185">Reference proteome</keyword>
<keyword evidence="1" id="KW-0812">Transmembrane</keyword>
<feature type="transmembrane region" description="Helical" evidence="1">
    <location>
        <begin position="281"/>
        <end position="298"/>
    </location>
</feature>
<keyword evidence="1" id="KW-0472">Membrane</keyword>
<dbReference type="Proteomes" id="UP000182114">
    <property type="component" value="Unassembled WGS sequence"/>
</dbReference>
<reference evidence="3" key="1">
    <citation type="submission" date="2016-10" db="EMBL/GenBank/DDBJ databases">
        <authorList>
            <person name="Varghese N."/>
            <person name="Submissions S."/>
        </authorList>
    </citation>
    <scope>NUCLEOTIDE SEQUENCE [LARGE SCALE GENOMIC DNA]</scope>
    <source>
        <strain evidence="3">DSM 24729</strain>
    </source>
</reference>
<evidence type="ECO:0000256" key="1">
    <source>
        <dbReference type="SAM" id="Phobius"/>
    </source>
</evidence>
<organism evidence="2 3">
    <name type="scientific">Cellulophaga baltica</name>
    <dbReference type="NCBI Taxonomy" id="76594"/>
    <lineage>
        <taxon>Bacteria</taxon>
        <taxon>Pseudomonadati</taxon>
        <taxon>Bacteroidota</taxon>
        <taxon>Flavobacteriia</taxon>
        <taxon>Flavobacteriales</taxon>
        <taxon>Flavobacteriaceae</taxon>
        <taxon>Cellulophaga</taxon>
    </lineage>
</organism>
<accession>A0A1G7G549</accession>
<gene>
    <name evidence="2" type="ORF">SAMN04487992_104131</name>
</gene>
<feature type="transmembrane region" description="Helical" evidence="1">
    <location>
        <begin position="254"/>
        <end position="274"/>
    </location>
</feature>
<proteinExistence type="predicted"/>
<dbReference type="AlphaFoldDB" id="A0A1G7G549"/>
<feature type="transmembrane region" description="Helical" evidence="1">
    <location>
        <begin position="9"/>
        <end position="32"/>
    </location>
</feature>
<protein>
    <submittedName>
        <fullName evidence="2">Uncharacterized protein</fullName>
    </submittedName>
</protein>
<feature type="transmembrane region" description="Helical" evidence="1">
    <location>
        <begin position="106"/>
        <end position="128"/>
    </location>
</feature>
<feature type="transmembrane region" description="Helical" evidence="1">
    <location>
        <begin position="310"/>
        <end position="328"/>
    </location>
</feature>
<evidence type="ECO:0000313" key="2">
    <source>
        <dbReference type="EMBL" id="SDE83230.1"/>
    </source>
</evidence>